<evidence type="ECO:0000313" key="1">
    <source>
        <dbReference type="EMBL" id="KUJ15255.1"/>
    </source>
</evidence>
<dbReference type="EMBL" id="KQ947418">
    <property type="protein sequence ID" value="KUJ15255.1"/>
    <property type="molecule type" value="Genomic_DNA"/>
</dbReference>
<dbReference type="GeneID" id="28824920"/>
<organism evidence="1 2">
    <name type="scientific">Mollisia scopiformis</name>
    <name type="common">Conifer needle endophyte fungus</name>
    <name type="synonym">Phialocephala scopiformis</name>
    <dbReference type="NCBI Taxonomy" id="149040"/>
    <lineage>
        <taxon>Eukaryota</taxon>
        <taxon>Fungi</taxon>
        <taxon>Dikarya</taxon>
        <taxon>Ascomycota</taxon>
        <taxon>Pezizomycotina</taxon>
        <taxon>Leotiomycetes</taxon>
        <taxon>Helotiales</taxon>
        <taxon>Mollisiaceae</taxon>
        <taxon>Mollisia</taxon>
    </lineage>
</organism>
<proteinExistence type="predicted"/>
<keyword evidence="2" id="KW-1185">Reference proteome</keyword>
<evidence type="ECO:0000313" key="2">
    <source>
        <dbReference type="Proteomes" id="UP000070700"/>
    </source>
</evidence>
<dbReference type="InParanoid" id="A0A194X502"/>
<protein>
    <submittedName>
        <fullName evidence="1">Uncharacterized protein</fullName>
    </submittedName>
</protein>
<name>A0A194X502_MOLSC</name>
<reference evidence="1 2" key="1">
    <citation type="submission" date="2015-10" db="EMBL/GenBank/DDBJ databases">
        <title>Full genome of DAOMC 229536 Phialocephala scopiformis, a fungal endophyte of spruce producing the potent anti-insectan compound rugulosin.</title>
        <authorList>
            <consortium name="DOE Joint Genome Institute"/>
            <person name="Walker A.K."/>
            <person name="Frasz S.L."/>
            <person name="Seifert K.A."/>
            <person name="Miller J.D."/>
            <person name="Mondo S.J."/>
            <person name="Labutti K."/>
            <person name="Lipzen A."/>
            <person name="Dockter R."/>
            <person name="Kennedy M."/>
            <person name="Grigoriev I.V."/>
            <person name="Spatafora J.W."/>
        </authorList>
    </citation>
    <scope>NUCLEOTIDE SEQUENCE [LARGE SCALE GENOMIC DNA]</scope>
    <source>
        <strain evidence="1 2">CBS 120377</strain>
    </source>
</reference>
<sequence length="115" mass="12769">MNDCASHVPTLRPPPNQGPFSPELGEFSCIGHEPFIFCQPDGMACMVRRRRKRTVGPVIFYSTVVMAIRVPDTTCHAMKPPASTASPTRLSSTCDLQDEPFRSRLSCPPFWNVGM</sequence>
<dbReference type="AlphaFoldDB" id="A0A194X502"/>
<dbReference type="Proteomes" id="UP000070700">
    <property type="component" value="Unassembled WGS sequence"/>
</dbReference>
<dbReference type="RefSeq" id="XP_018069610.1">
    <property type="nucleotide sequence ID" value="XM_018215194.1"/>
</dbReference>
<gene>
    <name evidence="1" type="ORF">LY89DRAFT_686037</name>
</gene>
<accession>A0A194X502</accession>
<dbReference type="KEGG" id="psco:LY89DRAFT_686037"/>